<dbReference type="NCBIfam" id="TIGR00362">
    <property type="entry name" value="DnaA"/>
    <property type="match status" value="1"/>
</dbReference>
<gene>
    <name evidence="8 15" type="primary">dnaA</name>
    <name evidence="15" type="ORF">MAMC_00554</name>
</gene>
<comment type="similarity">
    <text evidence="1 8 11">Belongs to the DnaA family.</text>
</comment>
<dbReference type="CDD" id="cd06571">
    <property type="entry name" value="Bac_DnaA_C"/>
    <property type="match status" value="1"/>
</dbReference>
<dbReference type="Pfam" id="PF00308">
    <property type="entry name" value="Bac_DnaA"/>
    <property type="match status" value="1"/>
</dbReference>
<keyword evidence="4 8" id="KW-0547">Nucleotide-binding</keyword>
<dbReference type="GO" id="GO:0008289">
    <property type="term" value="F:lipid binding"/>
    <property type="evidence" value="ECO:0007669"/>
    <property type="project" value="UniProtKB-KW"/>
</dbReference>
<evidence type="ECO:0000256" key="12">
    <source>
        <dbReference type="SAM" id="MobiDB-lite"/>
    </source>
</evidence>
<dbReference type="InterPro" id="IPR024633">
    <property type="entry name" value="DnaA_N_dom"/>
</dbReference>
<dbReference type="GO" id="GO:0005737">
    <property type="term" value="C:cytoplasm"/>
    <property type="evidence" value="ECO:0007669"/>
    <property type="project" value="UniProtKB-SubCell"/>
</dbReference>
<evidence type="ECO:0000256" key="2">
    <source>
        <dbReference type="ARBA" id="ARBA00022490"/>
    </source>
</evidence>
<keyword evidence="2 8" id="KW-0963">Cytoplasm</keyword>
<evidence type="ECO:0000256" key="7">
    <source>
        <dbReference type="ARBA" id="ARBA00023125"/>
    </source>
</evidence>
<comment type="domain">
    <text evidence="8">Domain I is involved in oligomerization and binding regulators, domain II is flexibile and of varying length in different bacteria, domain III forms the AAA+ region, while domain IV binds dsDNA.</text>
</comment>
<dbReference type="InterPro" id="IPR013159">
    <property type="entry name" value="DnaA_C"/>
</dbReference>
<dbReference type="Pfam" id="PF11638">
    <property type="entry name" value="DnaA_N"/>
    <property type="match status" value="1"/>
</dbReference>
<dbReference type="PRINTS" id="PR00051">
    <property type="entry name" value="DNAA"/>
</dbReference>
<dbReference type="PANTHER" id="PTHR30050:SF2">
    <property type="entry name" value="CHROMOSOMAL REPLICATION INITIATOR PROTEIN DNAA"/>
    <property type="match status" value="1"/>
</dbReference>
<dbReference type="InterPro" id="IPR020591">
    <property type="entry name" value="Chromosome_initiator_DnaA-like"/>
</dbReference>
<dbReference type="SMART" id="SM00382">
    <property type="entry name" value="AAA"/>
    <property type="match status" value="1"/>
</dbReference>
<evidence type="ECO:0000256" key="8">
    <source>
        <dbReference type="HAMAP-Rule" id="MF_00377"/>
    </source>
</evidence>
<evidence type="ECO:0000256" key="3">
    <source>
        <dbReference type="ARBA" id="ARBA00022705"/>
    </source>
</evidence>
<comment type="subcellular location">
    <subcellularLocation>
        <location evidence="8">Cytoplasm</location>
    </subcellularLocation>
</comment>
<dbReference type="HAMAP" id="MF_00377">
    <property type="entry name" value="DnaA_bact"/>
    <property type="match status" value="1"/>
</dbReference>
<evidence type="ECO:0000259" key="13">
    <source>
        <dbReference type="SMART" id="SM00382"/>
    </source>
</evidence>
<keyword evidence="6 8" id="KW-0446">Lipid-binding</keyword>
<dbReference type="Proteomes" id="UP000381693">
    <property type="component" value="Unassembled WGS sequence"/>
</dbReference>
<protein>
    <recommendedName>
        <fullName evidence="8 9">Chromosomal replication initiator protein DnaA</fullName>
    </recommendedName>
</protein>
<dbReference type="InterPro" id="IPR013317">
    <property type="entry name" value="DnaA_dom"/>
</dbReference>
<dbReference type="GO" id="GO:0006270">
    <property type="term" value="P:DNA replication initiation"/>
    <property type="evidence" value="ECO:0007669"/>
    <property type="project" value="UniProtKB-UniRule"/>
</dbReference>
<dbReference type="InterPro" id="IPR010921">
    <property type="entry name" value="Trp_repressor/repl_initiator"/>
</dbReference>
<dbReference type="Gene3D" id="3.30.300.180">
    <property type="match status" value="1"/>
</dbReference>
<feature type="binding site" evidence="8">
    <location>
        <position position="144"/>
    </location>
    <ligand>
        <name>ATP</name>
        <dbReference type="ChEBI" id="CHEBI:30616"/>
    </ligand>
</feature>
<dbReference type="CDD" id="cd00009">
    <property type="entry name" value="AAA"/>
    <property type="match status" value="1"/>
</dbReference>
<dbReference type="EMBL" id="CABFUZ020000087">
    <property type="protein sequence ID" value="VVM05412.1"/>
    <property type="molecule type" value="Genomic_DNA"/>
</dbReference>
<dbReference type="InterPro" id="IPR001957">
    <property type="entry name" value="Chromosome_initiator_DnaA"/>
</dbReference>
<dbReference type="Pfam" id="PF08299">
    <property type="entry name" value="Bac_DnaA_C"/>
    <property type="match status" value="1"/>
</dbReference>
<feature type="region of interest" description="Domain I, interacts with DnaA modulators" evidence="8">
    <location>
        <begin position="1"/>
        <end position="67"/>
    </location>
</feature>
<feature type="domain" description="Chromosomal replication initiator DnaA C-terminal" evidence="14">
    <location>
        <begin position="345"/>
        <end position="414"/>
    </location>
</feature>
<keyword evidence="16" id="KW-1185">Reference proteome</keyword>
<evidence type="ECO:0000256" key="9">
    <source>
        <dbReference type="NCBIfam" id="TIGR00362"/>
    </source>
</evidence>
<dbReference type="AlphaFoldDB" id="A0A5E6MIU1"/>
<feature type="compositionally biased region" description="Basic and acidic residues" evidence="12">
    <location>
        <begin position="72"/>
        <end position="86"/>
    </location>
</feature>
<keyword evidence="7 8" id="KW-0238">DNA-binding</keyword>
<evidence type="ECO:0000313" key="16">
    <source>
        <dbReference type="Proteomes" id="UP000381693"/>
    </source>
</evidence>
<dbReference type="PANTHER" id="PTHR30050">
    <property type="entry name" value="CHROMOSOMAL REPLICATION INITIATOR PROTEIN DNAA"/>
    <property type="match status" value="1"/>
</dbReference>
<feature type="binding site" evidence="8">
    <location>
        <position position="146"/>
    </location>
    <ligand>
        <name>ATP</name>
        <dbReference type="ChEBI" id="CHEBI:30616"/>
    </ligand>
</feature>
<reference evidence="15" key="1">
    <citation type="submission" date="2019-09" db="EMBL/GenBank/DDBJ databases">
        <authorList>
            <person name="Cremers G."/>
        </authorList>
    </citation>
    <scope>NUCLEOTIDE SEQUENCE [LARGE SCALE GENOMIC DNA]</scope>
    <source>
        <strain evidence="15">3B</strain>
    </source>
</reference>
<dbReference type="Gene3D" id="1.10.8.60">
    <property type="match status" value="1"/>
</dbReference>
<dbReference type="Gene3D" id="3.40.50.300">
    <property type="entry name" value="P-loop containing nucleotide triphosphate hydrolases"/>
    <property type="match status" value="1"/>
</dbReference>
<name>A0A5E6MIU1_9BACT</name>
<dbReference type="Gene3D" id="1.10.1750.10">
    <property type="match status" value="1"/>
</dbReference>
<evidence type="ECO:0000256" key="5">
    <source>
        <dbReference type="ARBA" id="ARBA00022840"/>
    </source>
</evidence>
<evidence type="ECO:0000256" key="10">
    <source>
        <dbReference type="RuleBase" id="RU000577"/>
    </source>
</evidence>
<accession>A0A5E6MIU1</accession>
<evidence type="ECO:0000256" key="6">
    <source>
        <dbReference type="ARBA" id="ARBA00023121"/>
    </source>
</evidence>
<evidence type="ECO:0000256" key="4">
    <source>
        <dbReference type="ARBA" id="ARBA00022741"/>
    </source>
</evidence>
<evidence type="ECO:0000256" key="11">
    <source>
        <dbReference type="RuleBase" id="RU004227"/>
    </source>
</evidence>
<dbReference type="SUPFAM" id="SSF52540">
    <property type="entry name" value="P-loop containing nucleoside triphosphate hydrolases"/>
    <property type="match status" value="1"/>
</dbReference>
<comment type="subunit">
    <text evidence="8">Oligomerizes as a right-handed, spiral filament on DNA at oriC.</text>
</comment>
<dbReference type="InterPro" id="IPR027417">
    <property type="entry name" value="P-loop_NTPase"/>
</dbReference>
<dbReference type="SMART" id="SM00760">
    <property type="entry name" value="Bac_DnaA_C"/>
    <property type="match status" value="1"/>
</dbReference>
<dbReference type="GO" id="GO:0003688">
    <property type="term" value="F:DNA replication origin binding"/>
    <property type="evidence" value="ECO:0007669"/>
    <property type="project" value="UniProtKB-UniRule"/>
</dbReference>
<feature type="binding site" evidence="8">
    <location>
        <position position="148"/>
    </location>
    <ligand>
        <name>ATP</name>
        <dbReference type="ChEBI" id="CHEBI:30616"/>
    </ligand>
</feature>
<evidence type="ECO:0000256" key="1">
    <source>
        <dbReference type="ARBA" id="ARBA00006583"/>
    </source>
</evidence>
<feature type="binding site" evidence="8">
    <location>
        <position position="147"/>
    </location>
    <ligand>
        <name>ATP</name>
        <dbReference type="ChEBI" id="CHEBI:30616"/>
    </ligand>
</feature>
<comment type="caution">
    <text evidence="8">Lacks conserved residue(s) required for the propagation of feature annotation.</text>
</comment>
<feature type="domain" description="AAA+ ATPase" evidence="13">
    <location>
        <begin position="133"/>
        <end position="261"/>
    </location>
</feature>
<keyword evidence="5 8" id="KW-0067">ATP-binding</keyword>
<dbReference type="InterPro" id="IPR038454">
    <property type="entry name" value="DnaA_N_sf"/>
</dbReference>
<keyword evidence="3 8" id="KW-0235">DNA replication</keyword>
<dbReference type="GO" id="GO:0005524">
    <property type="term" value="F:ATP binding"/>
    <property type="evidence" value="ECO:0007669"/>
    <property type="project" value="UniProtKB-UniRule"/>
</dbReference>
<comment type="caution">
    <text evidence="15">The sequence shown here is derived from an EMBL/GenBank/DDBJ whole genome shotgun (WGS) entry which is preliminary data.</text>
</comment>
<evidence type="ECO:0000313" key="15">
    <source>
        <dbReference type="EMBL" id="VVM05412.1"/>
    </source>
</evidence>
<dbReference type="GO" id="GO:0006275">
    <property type="term" value="P:regulation of DNA replication"/>
    <property type="evidence" value="ECO:0007669"/>
    <property type="project" value="UniProtKB-UniRule"/>
</dbReference>
<proteinExistence type="inferred from homology"/>
<dbReference type="InterPro" id="IPR003593">
    <property type="entry name" value="AAA+_ATPase"/>
</dbReference>
<feature type="region of interest" description="Disordered" evidence="12">
    <location>
        <begin position="71"/>
        <end position="95"/>
    </location>
</feature>
<feature type="region of interest" description="Domain IV, binds dsDNA" evidence="8">
    <location>
        <begin position="317"/>
        <end position="439"/>
    </location>
</feature>
<organism evidence="15 16">
    <name type="scientific">Methylacidimicrobium cyclopophantes</name>
    <dbReference type="NCBI Taxonomy" id="1041766"/>
    <lineage>
        <taxon>Bacteria</taxon>
        <taxon>Pseudomonadati</taxon>
        <taxon>Verrucomicrobiota</taxon>
        <taxon>Methylacidimicrobium</taxon>
    </lineage>
</organism>
<dbReference type="GO" id="GO:0005886">
    <property type="term" value="C:plasma membrane"/>
    <property type="evidence" value="ECO:0007669"/>
    <property type="project" value="TreeGrafter"/>
</dbReference>
<comment type="function">
    <text evidence="8 10">Plays an essential role in the initiation and regulation of chromosomal replication. ATP-DnaA binds to the origin of replication (oriC) to initiate formation of the DNA replication initiation complex once per cell cycle. Binds the DnaA box (a 9 base pair repeat at the origin) and separates the double-stranded (ds)DNA. Forms a right-handed helical filament on oriC DNA; dsDNA binds to the exterior of the filament while single-stranded (ss)DNA is stabiized in the filament's interior. The ATP-DnaA-oriC complex binds and stabilizes one strand of the AT-rich DNA unwinding element (DUE), permitting loading of DNA polymerase. After initiation quickly degrades to an ADP-DnaA complex that is not apt for DNA replication. Binds acidic phospholipids.</text>
</comment>
<evidence type="ECO:0000259" key="14">
    <source>
        <dbReference type="SMART" id="SM00760"/>
    </source>
</evidence>
<feature type="region of interest" description="Domain III, AAA+ region" evidence="8">
    <location>
        <begin position="100"/>
        <end position="316"/>
    </location>
</feature>
<sequence length="439" mass="49429">MQTIASRDAVDRWFSPLRILSLSDDQVILEAPDSIYRYWIEENYLPQLSTALAKILGRQVRVSFPAAPSAEKAVHSEAPRKGEKTEVGANGSSTTLSSTGLNPRYTFETFIVGANSEFAYAAARAVANAPARAYNPLFFYGRVGLGKTHLMQAIGNELRRLHRSLRVQYVTCEQFTNEFIDAIQKGALLRFRKKYREVDVLLLDDVQFLAGKERSQEEFFHTFNCLFDGSKQIVLTSDAVPSAMQTLEKRLTSRFEWGLTAELLPPQLETRLAILRHKMRILSIAIPDEILSTIAERIQNNVRQLEGALNRVAAFAALHPDKLTAEKAQILLKDLFSNRTSQGVSVELIQKQVAETFDIRLADMTSKRRLAHITLPRMVAMYLSRKLTTCSLAEIGQNFGGRDHGTVLHAQRVVAEKLQSDPHFEALVRELIEKFQNPA</sequence>
<dbReference type="FunFam" id="3.40.50.300:FF:000668">
    <property type="entry name" value="Chromosomal replication initiator protein DnaA"/>
    <property type="match status" value="1"/>
</dbReference>
<dbReference type="SUPFAM" id="SSF48295">
    <property type="entry name" value="TrpR-like"/>
    <property type="match status" value="1"/>
</dbReference>